<reference evidence="2" key="1">
    <citation type="submission" date="2016-10" db="EMBL/GenBank/DDBJ databases">
        <title>Comparative genomics uncovers the prolific and rare metabolic potential of the cyanobacterial genus Moorea.</title>
        <authorList>
            <person name="Leao T."/>
            <person name="Castelao G."/>
            <person name="Korobeynikov A."/>
            <person name="Monroe E.A."/>
            <person name="Podell S."/>
            <person name="Glukhov E."/>
            <person name="Allen E."/>
            <person name="Gerwick W.H."/>
            <person name="Gerwick L."/>
        </authorList>
    </citation>
    <scope>NUCLEOTIDE SEQUENCE [LARGE SCALE GENOMIC DNA]</scope>
    <source>
        <strain evidence="2">JHB</strain>
    </source>
</reference>
<evidence type="ECO:0008006" key="3">
    <source>
        <dbReference type="Google" id="ProtNLM"/>
    </source>
</evidence>
<gene>
    <name evidence="1" type="ORF">BJP36_10595</name>
</gene>
<organism evidence="1 2">
    <name type="scientific">Moorena producens (strain JHB)</name>
    <dbReference type="NCBI Taxonomy" id="1454205"/>
    <lineage>
        <taxon>Bacteria</taxon>
        <taxon>Bacillati</taxon>
        <taxon>Cyanobacteriota</taxon>
        <taxon>Cyanophyceae</taxon>
        <taxon>Coleofasciculales</taxon>
        <taxon>Coleofasciculaceae</taxon>
        <taxon>Moorena</taxon>
    </lineage>
</organism>
<dbReference type="EMBL" id="CP017708">
    <property type="protein sequence ID" value="AOY80300.1"/>
    <property type="molecule type" value="Genomic_DNA"/>
</dbReference>
<proteinExistence type="predicted"/>
<dbReference type="InterPro" id="IPR029044">
    <property type="entry name" value="Nucleotide-diphossugar_trans"/>
</dbReference>
<dbReference type="SUPFAM" id="SSF53448">
    <property type="entry name" value="Nucleotide-diphospho-sugar transferases"/>
    <property type="match status" value="1"/>
</dbReference>
<sequence length="196" mass="22585">MGILDPDDALYPEATELVLQAYCEYPEAGFVYTNHDYYNQELTAKIRSDLLSVIPSGGTSLMHGFVGSMKTFRRSVYGKTTGLDPSILYAEDRDLVYKMEEVTPFVFVDLALYKYRYVPNSQSHNPQKRRLGDKNHRRAYRNALARRQITGRRKIGHLLWLYSHQLLRGQFPGRLKGIVSCCLHYIDRIAFRLAAS</sequence>
<dbReference type="Proteomes" id="UP000176944">
    <property type="component" value="Chromosome"/>
</dbReference>
<dbReference type="Gene3D" id="3.90.550.10">
    <property type="entry name" value="Spore Coat Polysaccharide Biosynthesis Protein SpsA, Chain A"/>
    <property type="match status" value="1"/>
</dbReference>
<protein>
    <recommendedName>
        <fullName evidence="3">Glycosyltransferase 2-like domain-containing protein</fullName>
    </recommendedName>
</protein>
<dbReference type="AlphaFoldDB" id="A0A1D9FYQ9"/>
<accession>A0A1D9FYQ9</accession>
<name>A0A1D9FYQ9_MOOP1</name>
<evidence type="ECO:0000313" key="2">
    <source>
        <dbReference type="Proteomes" id="UP000176944"/>
    </source>
</evidence>
<evidence type="ECO:0000313" key="1">
    <source>
        <dbReference type="EMBL" id="AOY80300.1"/>
    </source>
</evidence>